<accession>X1D6V3</accession>
<feature type="non-terminal residue" evidence="2">
    <location>
        <position position="198"/>
    </location>
</feature>
<dbReference type="EMBL" id="BART01032979">
    <property type="protein sequence ID" value="GAH16446.1"/>
    <property type="molecule type" value="Genomic_DNA"/>
</dbReference>
<evidence type="ECO:0000256" key="1">
    <source>
        <dbReference type="SAM" id="Phobius"/>
    </source>
</evidence>
<keyword evidence="1" id="KW-1133">Transmembrane helix</keyword>
<reference evidence="2" key="1">
    <citation type="journal article" date="2014" name="Front. Microbiol.">
        <title>High frequency of phylogenetically diverse reductive dehalogenase-homologous genes in deep subseafloor sedimentary metagenomes.</title>
        <authorList>
            <person name="Kawai M."/>
            <person name="Futagami T."/>
            <person name="Toyoda A."/>
            <person name="Takaki Y."/>
            <person name="Nishi S."/>
            <person name="Hori S."/>
            <person name="Arai W."/>
            <person name="Tsubouchi T."/>
            <person name="Morono Y."/>
            <person name="Uchiyama I."/>
            <person name="Ito T."/>
            <person name="Fujiyama A."/>
            <person name="Inagaki F."/>
            <person name="Takami H."/>
        </authorList>
    </citation>
    <scope>NUCLEOTIDE SEQUENCE</scope>
    <source>
        <strain evidence="2">Expedition CK06-06</strain>
    </source>
</reference>
<proteinExistence type="predicted"/>
<organism evidence="2">
    <name type="scientific">marine sediment metagenome</name>
    <dbReference type="NCBI Taxonomy" id="412755"/>
    <lineage>
        <taxon>unclassified sequences</taxon>
        <taxon>metagenomes</taxon>
        <taxon>ecological metagenomes</taxon>
    </lineage>
</organism>
<feature type="transmembrane region" description="Helical" evidence="1">
    <location>
        <begin position="15"/>
        <end position="45"/>
    </location>
</feature>
<comment type="caution">
    <text evidence="2">The sequence shown here is derived from an EMBL/GenBank/DDBJ whole genome shotgun (WGS) entry which is preliminary data.</text>
</comment>
<keyword evidence="1" id="KW-0812">Transmembrane</keyword>
<gene>
    <name evidence="2" type="ORF">S01H4_56830</name>
</gene>
<dbReference type="AlphaFoldDB" id="X1D6V3"/>
<evidence type="ECO:0000313" key="2">
    <source>
        <dbReference type="EMBL" id="GAH16446.1"/>
    </source>
</evidence>
<keyword evidence="1" id="KW-0472">Membrane</keyword>
<protein>
    <submittedName>
        <fullName evidence="2">Uncharacterized protein</fullName>
    </submittedName>
</protein>
<feature type="transmembrane region" description="Helical" evidence="1">
    <location>
        <begin position="65"/>
        <end position="90"/>
    </location>
</feature>
<name>X1D6V3_9ZZZZ</name>
<sequence length="198" mass="22859">MESETNKKKLKYHNIFLYAVSFFLIYFVSFGIPGILFITFINFFLIPKVLNASNFLDLFTNLNSLIILIFTPIIIIVCYLLHLFIIAINLKIVFYYTEKKEPTRDGIIPRDFPNKALKFYHVRSFILKYPKWAFSKSPFPWLTIKLFNFIGSNQMGKGTTLEEQVVGDKLIKTGKNCYFGVNSALASHLVEGIFGNVN</sequence>